<dbReference type="AlphaFoldDB" id="A0AAN5CGW4"/>
<name>A0AAN5CGW4_9BILA</name>
<dbReference type="Proteomes" id="UP001328107">
    <property type="component" value="Unassembled WGS sequence"/>
</dbReference>
<feature type="non-terminal residue" evidence="1">
    <location>
        <position position="1"/>
    </location>
</feature>
<protein>
    <submittedName>
        <fullName evidence="1">Uncharacterized protein</fullName>
    </submittedName>
</protein>
<evidence type="ECO:0000313" key="1">
    <source>
        <dbReference type="EMBL" id="GMR43804.1"/>
    </source>
</evidence>
<organism evidence="1 2">
    <name type="scientific">Pristionchus mayeri</name>
    <dbReference type="NCBI Taxonomy" id="1317129"/>
    <lineage>
        <taxon>Eukaryota</taxon>
        <taxon>Metazoa</taxon>
        <taxon>Ecdysozoa</taxon>
        <taxon>Nematoda</taxon>
        <taxon>Chromadorea</taxon>
        <taxon>Rhabditida</taxon>
        <taxon>Rhabditina</taxon>
        <taxon>Diplogasteromorpha</taxon>
        <taxon>Diplogasteroidea</taxon>
        <taxon>Neodiplogasteridae</taxon>
        <taxon>Pristionchus</taxon>
    </lineage>
</organism>
<dbReference type="EMBL" id="BTRK01000003">
    <property type="protein sequence ID" value="GMR43804.1"/>
    <property type="molecule type" value="Genomic_DNA"/>
</dbReference>
<sequence>KKKTQSHLALRINTRNLNHCQIRQSPNRSISSANNTNVRDFALIYSQIYSSFCCVFSNEIHGRSHSARGNWPEREWWSVCTSDASPTSPHWSCGTTNQGTSVDSSVCHYVSSSQILTDMILCWMDVSSVKNVKLLNNCIIYMVIRIRFSNLFQWYFIFVRISQVVRGFG</sequence>
<accession>A0AAN5CGW4</accession>
<gene>
    <name evidence="1" type="ORF">PMAYCL1PPCAC_13999</name>
</gene>
<comment type="caution">
    <text evidence="1">The sequence shown here is derived from an EMBL/GenBank/DDBJ whole genome shotgun (WGS) entry which is preliminary data.</text>
</comment>
<evidence type="ECO:0000313" key="2">
    <source>
        <dbReference type="Proteomes" id="UP001328107"/>
    </source>
</evidence>
<keyword evidence="2" id="KW-1185">Reference proteome</keyword>
<proteinExistence type="predicted"/>
<reference evidence="2" key="1">
    <citation type="submission" date="2022-10" db="EMBL/GenBank/DDBJ databases">
        <title>Genome assembly of Pristionchus species.</title>
        <authorList>
            <person name="Yoshida K."/>
            <person name="Sommer R.J."/>
        </authorList>
    </citation>
    <scope>NUCLEOTIDE SEQUENCE [LARGE SCALE GENOMIC DNA]</scope>
    <source>
        <strain evidence="2">RS5460</strain>
    </source>
</reference>